<evidence type="ECO:0000313" key="3">
    <source>
        <dbReference type="Proteomes" id="UP000823915"/>
    </source>
</evidence>
<comment type="caution">
    <text evidence="2">The sequence shown here is derived from an EMBL/GenBank/DDBJ whole genome shotgun (WGS) entry which is preliminary data.</text>
</comment>
<gene>
    <name evidence="2" type="ORF">H9838_09560</name>
</gene>
<keyword evidence="1" id="KW-0812">Transmembrane</keyword>
<reference evidence="2" key="2">
    <citation type="submission" date="2021-04" db="EMBL/GenBank/DDBJ databases">
        <authorList>
            <person name="Gilroy R."/>
        </authorList>
    </citation>
    <scope>NUCLEOTIDE SEQUENCE</scope>
    <source>
        <strain evidence="2">1282</strain>
    </source>
</reference>
<organism evidence="2 3">
    <name type="scientific">Candidatus Acutalibacter pullistercoris</name>
    <dbReference type="NCBI Taxonomy" id="2838418"/>
    <lineage>
        <taxon>Bacteria</taxon>
        <taxon>Bacillati</taxon>
        <taxon>Bacillota</taxon>
        <taxon>Clostridia</taxon>
        <taxon>Eubacteriales</taxon>
        <taxon>Acutalibacteraceae</taxon>
        <taxon>Acutalibacter</taxon>
    </lineage>
</organism>
<dbReference type="AlphaFoldDB" id="A0A9D2C0M9"/>
<proteinExistence type="predicted"/>
<protein>
    <submittedName>
        <fullName evidence="2">Uncharacterized protein</fullName>
    </submittedName>
</protein>
<dbReference type="EMBL" id="DXDU01000156">
    <property type="protein sequence ID" value="HIY27398.1"/>
    <property type="molecule type" value="Genomic_DNA"/>
</dbReference>
<evidence type="ECO:0000256" key="1">
    <source>
        <dbReference type="SAM" id="Phobius"/>
    </source>
</evidence>
<sequence>MGEKYPFLAYLGRLQTWTRAVEVGAVAFFALVGFREAERWFNPDCSPASWQGALVFGVTVALLDLLDRYGSRQKRENGRFPRWVWVPSFAAALAAFAATGEGLVLAGMSAWVLLRASTARNKP</sequence>
<keyword evidence="1" id="KW-1133">Transmembrane helix</keyword>
<dbReference type="Proteomes" id="UP000823915">
    <property type="component" value="Unassembled WGS sequence"/>
</dbReference>
<reference evidence="2" key="1">
    <citation type="journal article" date="2021" name="PeerJ">
        <title>Extensive microbial diversity within the chicken gut microbiome revealed by metagenomics and culture.</title>
        <authorList>
            <person name="Gilroy R."/>
            <person name="Ravi A."/>
            <person name="Getino M."/>
            <person name="Pursley I."/>
            <person name="Horton D.L."/>
            <person name="Alikhan N.F."/>
            <person name="Baker D."/>
            <person name="Gharbi K."/>
            <person name="Hall N."/>
            <person name="Watson M."/>
            <person name="Adriaenssens E.M."/>
            <person name="Foster-Nyarko E."/>
            <person name="Jarju S."/>
            <person name="Secka A."/>
            <person name="Antonio M."/>
            <person name="Oren A."/>
            <person name="Chaudhuri R.R."/>
            <person name="La Ragione R."/>
            <person name="Hildebrand F."/>
            <person name="Pallen M.J."/>
        </authorList>
    </citation>
    <scope>NUCLEOTIDE SEQUENCE</scope>
    <source>
        <strain evidence="2">1282</strain>
    </source>
</reference>
<feature type="transmembrane region" description="Helical" evidence="1">
    <location>
        <begin position="86"/>
        <end position="114"/>
    </location>
</feature>
<evidence type="ECO:0000313" key="2">
    <source>
        <dbReference type="EMBL" id="HIY27398.1"/>
    </source>
</evidence>
<accession>A0A9D2C0M9</accession>
<keyword evidence="1" id="KW-0472">Membrane</keyword>
<name>A0A9D2C0M9_9FIRM</name>